<keyword evidence="1" id="KW-0812">Transmembrane</keyword>
<evidence type="ECO:0000313" key="3">
    <source>
        <dbReference type="Proteomes" id="UP000636891"/>
    </source>
</evidence>
<organism evidence="2 3">
    <name type="scientific">Alistipes hominis</name>
    <dbReference type="NCBI Taxonomy" id="2763015"/>
    <lineage>
        <taxon>Bacteria</taxon>
        <taxon>Pseudomonadati</taxon>
        <taxon>Bacteroidota</taxon>
        <taxon>Bacteroidia</taxon>
        <taxon>Bacteroidales</taxon>
        <taxon>Rikenellaceae</taxon>
        <taxon>Alistipes</taxon>
    </lineage>
</organism>
<dbReference type="EMBL" id="JACOOK010000003">
    <property type="protein sequence ID" value="MBC5616872.1"/>
    <property type="molecule type" value="Genomic_DNA"/>
</dbReference>
<dbReference type="RefSeq" id="WP_118655926.1">
    <property type="nucleotide sequence ID" value="NZ_JACOOK010000003.1"/>
</dbReference>
<evidence type="ECO:0008006" key="4">
    <source>
        <dbReference type="Google" id="ProtNLM"/>
    </source>
</evidence>
<accession>A0ABR7CMU4</accession>
<gene>
    <name evidence="2" type="ORF">H8S08_07550</name>
</gene>
<evidence type="ECO:0000313" key="2">
    <source>
        <dbReference type="EMBL" id="MBC5616872.1"/>
    </source>
</evidence>
<feature type="transmembrane region" description="Helical" evidence="1">
    <location>
        <begin position="12"/>
        <end position="31"/>
    </location>
</feature>
<keyword evidence="1" id="KW-1133">Transmembrane helix</keyword>
<dbReference type="Proteomes" id="UP000636891">
    <property type="component" value="Unassembled WGS sequence"/>
</dbReference>
<keyword evidence="1" id="KW-0472">Membrane</keyword>
<proteinExistence type="predicted"/>
<keyword evidence="3" id="KW-1185">Reference proteome</keyword>
<sequence length="234" mass="26691">MTIVLLKRGLYIYDILCYEYLTLFVIFWSKININQTYIFPMKSNRKKCNLNQLAGIMPIIGNEEQKNSVGGDYYYSEQGELLGYQPGGNQIRVIDKAQYSNGMYSTAKLLCYASSEAQRNVFSKIAGVDCQVTAGASVPDANGYVEEAYCTPSGQIYMNYYGSVYRQCDFWDVYSTLLHERTHLGQIGSNLTSDDRELLARQAQINDPYFSRCSEDYQLRVLCDFVLRGGTVYF</sequence>
<name>A0ABR7CMU4_9BACT</name>
<evidence type="ECO:0000256" key="1">
    <source>
        <dbReference type="SAM" id="Phobius"/>
    </source>
</evidence>
<protein>
    <recommendedName>
        <fullName evidence="4">Lysine-specific metallo-endopeptidase domain-containing protein</fullName>
    </recommendedName>
</protein>
<reference evidence="2 3" key="1">
    <citation type="submission" date="2020-08" db="EMBL/GenBank/DDBJ databases">
        <title>Genome public.</title>
        <authorList>
            <person name="Liu C."/>
            <person name="Sun Q."/>
        </authorList>
    </citation>
    <scope>NUCLEOTIDE SEQUENCE [LARGE SCALE GENOMIC DNA]</scope>
    <source>
        <strain evidence="2 3">New-7</strain>
    </source>
</reference>
<comment type="caution">
    <text evidence="2">The sequence shown here is derived from an EMBL/GenBank/DDBJ whole genome shotgun (WGS) entry which is preliminary data.</text>
</comment>